<dbReference type="Gene3D" id="1.10.530.10">
    <property type="match status" value="5"/>
</dbReference>
<feature type="region of interest" description="Disordered" evidence="7">
    <location>
        <begin position="1143"/>
        <end position="1171"/>
    </location>
</feature>
<feature type="domain" description="Glycosyl hydrolases family 22 (GH22)" evidence="8">
    <location>
        <begin position="286"/>
        <end position="304"/>
    </location>
</feature>
<sequence>MSTRSTRALRVRNDAPCVFALVARVFCMLVAFGGSVNAKVYDRCELAQVLHNRHRLDLHEVATWTCIAQHSSGFNTEAYAGGLAGGSHGLFQISDVFWCSPPGKGFACNLPCERLRDADLTDDLRCLRIIYDEHQRLSGDGYNAWNAYQQFCRHGVESYVADCFPNQRIAPVAQQTLTHTAFASAPAPYYTSNDLAVHTNSISNGYAAHKRGKIYDRCELAQELYYKHKMPMEQIPTWVCIAQHESNFDTSAVGRLNADGSADHGLFQISDLYWCSHDRYSGGKACGLQCTKLLDNDISDDVRCIKRIHGEHTRISGDGFTAWSVYNRDCRNQQYSFISACFQESPLQHAAKTHVQTAPSHTFPSFQAHPAFPQTSLQPQFQSNPFLQHIGVPQESKQTLQKHHQHKYTSPKIVTQTHNPQTHKGKVYKRCELAQELYFKHKFPMQDIATWVCIAQHESNYDTAAVGRLNGDGSADYGLFQISDLYWCAHDSFGGKACNIPCAKLLDSDITDDVRCIRIIHEEHTRISGDGFTAWTVYNHHCRDQQIEQVSACFDSNEISKIQVIGGSSNNNYHNVIATTTTALELPEAKGKIYKECELAQELYYKHKMPMEQIPTWVCIAKHESSFNTAAVGRLNADGSEDHGLFQISDLYWCTHDEYGGKACNIPCHKLLDSDISDDVRCIKTIHAEHTRISGDGFTAWTVYNRNCRNQRLERVASCFPKEDLHKSQHKEPAVEINTVAHDETGVAIGKGKIYQKCELAQELYFKHKMPMKDVPTWVCIAQHESSFNTAAVGRLNADGSADHGLFQISDLYWCSHEDANGKACHISCNKLLDNDITDDVRCVKTIYEEHTRLSGDGFTAWTVYNRNCRNQQLERISACFDSKLLQQAQQVNEIPQREPTTYLTQSSNINQITTLPNKIKHRDELNHPFVNNPFLNQFSAANYVPKTMKPKTTAKPISHYGVTNEIVAVKTDFVNNPFLNQFIQTQQKPHSAAKIPQTVTNTNFIPAVPTTAPYAANPFLSKYQPSETKQQTLTPIIIQQPQKQSYHSNPFLSKYTGQSASFLLTETTNQKTFNAATQSVQLTLPKPQTSQQQNFHSNPFLTQFIEQPSSLTAQKPASTANPPRSQIVAQYQNNPFLQQISAASHSSAIKTSSQTQQQHVRPTPSSTEKTKLHVYPTKPYVNSEVFRTTPVKIETKVSTTGKPVSTTTRKPQTQTTKQYYTTLLTTTTTKRPTTVATVIRKPTTNNAGSATKRPNTTWNWQQPQQVQTAKSTSTTRQPITQRPSTRQTTTRQPPTRQPTTRQTTARLPTTRLPTTKAKPQASTTRAPQTTPKTTKLSNNQKTPLKKGSTPTSSTRTTTRKPQTTKNPGLYQEKKTTWNAFATATTKKPTITTKNVGVQKPLTTTTTRRPTTTQNAGLRNPTTAATTRRPTTKQSTTKPTSKSSNDKTANLRVTTTTTRRPGTTARTPLTQKTTATIKVTTTKRPTTTTQRTTKRATPNSKTSSNYSTTKVQQQHYATTTTRKPTTTVKTPTTRNTFAATKPSANAYATRRPATASLNNFSTTKVPYTTKKITTTTPFTQYTKPSTQKPKVTTTKPTALTKTTSTTRGTTRKPALYVASATNQKTNVTRNPVHTTPTKASLIATTAKYRDDPFSHPFFDKYKEQFKVFATTTTRKPTSVVKQHPVQTHFGEESEYYKQFRNHAAGSAKTVYAYAFGQNGTLAGHYGR</sequence>
<dbReference type="CDD" id="cd16899">
    <property type="entry name" value="LYZ_C_invert"/>
    <property type="match status" value="5"/>
</dbReference>
<feature type="compositionally biased region" description="Low complexity" evidence="7">
    <location>
        <begin position="1403"/>
        <end position="1413"/>
    </location>
</feature>
<feature type="compositionally biased region" description="Low complexity" evidence="7">
    <location>
        <begin position="1350"/>
        <end position="1366"/>
    </location>
</feature>
<gene>
    <name evidence="10" type="primary">LOC105229029</name>
</gene>
<feature type="region of interest" description="Disordered" evidence="7">
    <location>
        <begin position="1242"/>
        <end position="1378"/>
    </location>
</feature>
<feature type="domain" description="Glycosyl hydrolases family 22 (GH22)" evidence="8">
    <location>
        <begin position="825"/>
        <end position="843"/>
    </location>
</feature>
<dbReference type="InterPro" id="IPR019799">
    <property type="entry name" value="Glyco_hydro_22_CS"/>
</dbReference>
<feature type="domain" description="Glycosyl hydrolases family 22 (GH22)" evidence="8">
    <location>
        <begin position="498"/>
        <end position="516"/>
    </location>
</feature>
<feature type="compositionally biased region" description="Low complexity" evidence="7">
    <location>
        <begin position="1143"/>
        <end position="1156"/>
    </location>
</feature>
<dbReference type="PANTHER" id="PTHR11407:SF63">
    <property type="entry name" value="LYSOZYME C"/>
    <property type="match status" value="1"/>
</dbReference>
<dbReference type="RefSeq" id="XP_049313291.1">
    <property type="nucleotide sequence ID" value="XM_049457334.1"/>
</dbReference>
<evidence type="ECO:0000313" key="10">
    <source>
        <dbReference type="RefSeq" id="XP_049313291.1"/>
    </source>
</evidence>
<dbReference type="GeneID" id="105229029"/>
<dbReference type="PROSITE" id="PS51348">
    <property type="entry name" value="GLYCOSYL_HYDROL_F22_2"/>
    <property type="match status" value="5"/>
</dbReference>
<feature type="compositionally biased region" description="Polar residues" evidence="7">
    <location>
        <begin position="1243"/>
        <end position="1274"/>
    </location>
</feature>
<keyword evidence="4" id="KW-1015">Disulfide bond</keyword>
<name>A0ABM3JVN4_BACDO</name>
<evidence type="ECO:0000259" key="8">
    <source>
        <dbReference type="PROSITE" id="PS00128"/>
    </source>
</evidence>
<reference evidence="10" key="1">
    <citation type="submission" date="2025-08" db="UniProtKB">
        <authorList>
            <consortium name="RefSeq"/>
        </authorList>
    </citation>
    <scope>IDENTIFICATION</scope>
    <source>
        <tissue evidence="10">Adult</tissue>
    </source>
</reference>
<feature type="compositionally biased region" description="Low complexity" evidence="7">
    <location>
        <begin position="1421"/>
        <end position="1466"/>
    </location>
</feature>
<dbReference type="EC" id="3.2.1.17" evidence="2"/>
<feature type="region of interest" description="Disordered" evidence="7">
    <location>
        <begin position="1392"/>
        <end position="1466"/>
    </location>
</feature>
<dbReference type="SUPFAM" id="SSF53955">
    <property type="entry name" value="Lysozyme-like"/>
    <property type="match status" value="5"/>
</dbReference>
<feature type="compositionally biased region" description="Low complexity" evidence="7">
    <location>
        <begin position="1324"/>
        <end position="1336"/>
    </location>
</feature>
<feature type="region of interest" description="Disordered" evidence="7">
    <location>
        <begin position="1481"/>
        <end position="1530"/>
    </location>
</feature>
<dbReference type="PROSITE" id="PS00128">
    <property type="entry name" value="GLYCOSYL_HYDROL_F22_1"/>
    <property type="match status" value="5"/>
</dbReference>
<feature type="domain" description="Glycosyl hydrolases family 22 (GH22)" evidence="8">
    <location>
        <begin position="664"/>
        <end position="682"/>
    </location>
</feature>
<accession>A0ABM3JVN4</accession>
<feature type="domain" description="Glycosyl hydrolases family 22 (GH22)" evidence="8">
    <location>
        <begin position="108"/>
        <end position="126"/>
    </location>
</feature>
<comment type="similarity">
    <text evidence="6">Belongs to the glycosyl hydrolase 22 family.</text>
</comment>
<evidence type="ECO:0000256" key="6">
    <source>
        <dbReference type="RuleBase" id="RU004440"/>
    </source>
</evidence>
<feature type="compositionally biased region" description="Low complexity" evidence="7">
    <location>
        <begin position="1275"/>
        <end position="1316"/>
    </location>
</feature>
<keyword evidence="9" id="KW-1185">Reference proteome</keyword>
<comment type="catalytic activity">
    <reaction evidence="1">
        <text>Hydrolysis of (1-&gt;4)-beta-linkages between N-acetylmuramic acid and N-acetyl-D-glucosamine residues in a peptidoglycan and between N-acetyl-D-glucosamine residues in chitodextrins.</text>
        <dbReference type="EC" id="3.2.1.17"/>
    </reaction>
</comment>
<evidence type="ECO:0000313" key="9">
    <source>
        <dbReference type="Proteomes" id="UP001652620"/>
    </source>
</evidence>
<evidence type="ECO:0000256" key="7">
    <source>
        <dbReference type="SAM" id="MobiDB-lite"/>
    </source>
</evidence>
<dbReference type="InterPro" id="IPR001916">
    <property type="entry name" value="Glyco_hydro_22"/>
</dbReference>
<feature type="compositionally biased region" description="Low complexity" evidence="7">
    <location>
        <begin position="1518"/>
        <end position="1530"/>
    </location>
</feature>
<dbReference type="InterPro" id="IPR023346">
    <property type="entry name" value="Lysozyme-like_dom_sf"/>
</dbReference>
<keyword evidence="5" id="KW-0326">Glycosidase</keyword>
<keyword evidence="5" id="KW-0378">Hydrolase</keyword>
<evidence type="ECO:0000256" key="5">
    <source>
        <dbReference type="ARBA" id="ARBA00023295"/>
    </source>
</evidence>
<evidence type="ECO:0000256" key="3">
    <source>
        <dbReference type="ARBA" id="ARBA00022638"/>
    </source>
</evidence>
<keyword evidence="3" id="KW-0081">Bacteriolytic enzyme</keyword>
<dbReference type="SMART" id="SM00263">
    <property type="entry name" value="LYZ1"/>
    <property type="match status" value="5"/>
</dbReference>
<feature type="compositionally biased region" description="Low complexity" evidence="7">
    <location>
        <begin position="1481"/>
        <end position="1510"/>
    </location>
</feature>
<dbReference type="PRINTS" id="PR00135">
    <property type="entry name" value="LYZLACT"/>
</dbReference>
<evidence type="ECO:0000256" key="2">
    <source>
        <dbReference type="ARBA" id="ARBA00012732"/>
    </source>
</evidence>
<protein>
    <recommendedName>
        <fullName evidence="2">lysozyme</fullName>
        <ecNumber evidence="2">3.2.1.17</ecNumber>
    </recommendedName>
</protein>
<feature type="compositionally biased region" description="Polar residues" evidence="7">
    <location>
        <begin position="1157"/>
        <end position="1168"/>
    </location>
</feature>
<dbReference type="PANTHER" id="PTHR11407">
    <property type="entry name" value="LYSOZYME C"/>
    <property type="match status" value="1"/>
</dbReference>
<evidence type="ECO:0000256" key="4">
    <source>
        <dbReference type="ARBA" id="ARBA00023157"/>
    </source>
</evidence>
<proteinExistence type="inferred from homology"/>
<dbReference type="Pfam" id="PF00062">
    <property type="entry name" value="Lys"/>
    <property type="match status" value="5"/>
</dbReference>
<dbReference type="Proteomes" id="UP001652620">
    <property type="component" value="Chromosome 5"/>
</dbReference>
<keyword evidence="3" id="KW-0929">Antimicrobial</keyword>
<evidence type="ECO:0000256" key="1">
    <source>
        <dbReference type="ARBA" id="ARBA00000632"/>
    </source>
</evidence>
<organism evidence="9 10">
    <name type="scientific">Bactrocera dorsalis</name>
    <name type="common">Oriental fruit fly</name>
    <name type="synonym">Dacus dorsalis</name>
    <dbReference type="NCBI Taxonomy" id="27457"/>
    <lineage>
        <taxon>Eukaryota</taxon>
        <taxon>Metazoa</taxon>
        <taxon>Ecdysozoa</taxon>
        <taxon>Arthropoda</taxon>
        <taxon>Hexapoda</taxon>
        <taxon>Insecta</taxon>
        <taxon>Pterygota</taxon>
        <taxon>Neoptera</taxon>
        <taxon>Endopterygota</taxon>
        <taxon>Diptera</taxon>
        <taxon>Brachycera</taxon>
        <taxon>Muscomorpha</taxon>
        <taxon>Tephritoidea</taxon>
        <taxon>Tephritidae</taxon>
        <taxon>Bactrocera</taxon>
        <taxon>Bactrocera</taxon>
    </lineage>
</organism>